<dbReference type="PANTHER" id="PTHR48022">
    <property type="entry name" value="PLASTIDIC GLUCOSE TRANSPORTER 4"/>
    <property type="match status" value="1"/>
</dbReference>
<dbReference type="PROSITE" id="PS00217">
    <property type="entry name" value="SUGAR_TRANSPORT_2"/>
    <property type="match status" value="1"/>
</dbReference>
<accession>A0A5P8N8L6</accession>
<dbReference type="InterPro" id="IPR005829">
    <property type="entry name" value="Sugar_transporter_CS"/>
</dbReference>
<evidence type="ECO:0000256" key="6">
    <source>
        <dbReference type="ARBA" id="ARBA00023136"/>
    </source>
</evidence>
<name>A0A5P8N8L6_9ASCO</name>
<dbReference type="AlphaFoldDB" id="A0A5P8N8L6"/>
<dbReference type="PANTHER" id="PTHR48022:SF83">
    <property type="entry name" value="MAJOR FACILITATOR SUPERFAMILY (MFS) PROFILE DOMAIN-CONTAINING PROTEIN"/>
    <property type="match status" value="1"/>
</dbReference>
<feature type="transmembrane region" description="Helical" evidence="8">
    <location>
        <begin position="403"/>
        <end position="423"/>
    </location>
</feature>
<feature type="transmembrane region" description="Helical" evidence="8">
    <location>
        <begin position="122"/>
        <end position="142"/>
    </location>
</feature>
<dbReference type="EMBL" id="MK890591">
    <property type="protein sequence ID" value="QFR37096.1"/>
    <property type="molecule type" value="Genomic_DNA"/>
</dbReference>
<feature type="transmembrane region" description="Helical" evidence="8">
    <location>
        <begin position="471"/>
        <end position="493"/>
    </location>
</feature>
<keyword evidence="3 7" id="KW-0813">Transport</keyword>
<keyword evidence="5 8" id="KW-1133">Transmembrane helix</keyword>
<comment type="subcellular location">
    <subcellularLocation>
        <location evidence="1">Membrane</location>
        <topology evidence="1">Multi-pass membrane protein</topology>
    </subcellularLocation>
</comment>
<sequence>MEDKLSFEHLEDASRITSGSTMIDSKNDKSFINKFVTIQEMDEDAINQVAQDANEGEHELSVREAIKLYKSAILWSMLMSATIIMEGYDNILMSSFFAYPSFKNKFGSPVKGDTSNLELTSSWQVALACGASSGAIIGNICNGPLTARFGHRRVILVALTLMAIFIFIPFFASKVGELMAGQVLCGLTWGIFAVMGPSYSSEVMPLALRGYLAAYVNLCWATGQFIAAGVLQAYVNNTTQWSYRVPFAIQWVWIPPLFILTVLCPDSPTWLVQKGRIEDAIKSVKRLSHRSIHDKAENRVAMLIRTDELEKQQRASLSGKDKGIAAYLECFKGTNRRRTEIGCIAFAGQILSGSTFAYSPSYFFSQAGLNSSDTYKLNLGVTGIAWSGTVLSWFFLRRFGRRRIYLAGYTVLTLALLLIGILACPTQTSGIKWAQAGITMVWVATYAMSIGPLAFTIVGEMSATRLRSQSIALARGTYSVVGLVSHVIEPYLINPSEGNLKGKTAFVWLASAISVLIWAFFRLPETNDRSFAELDIMFEKGIPARKFSSYVFSWDDEINHKNEQEA</sequence>
<feature type="transmembrane region" description="Helical" evidence="8">
    <location>
        <begin position="341"/>
        <end position="359"/>
    </location>
</feature>
<keyword evidence="4 8" id="KW-0812">Transmembrane</keyword>
<dbReference type="InterPro" id="IPR020846">
    <property type="entry name" value="MFS_dom"/>
</dbReference>
<evidence type="ECO:0000313" key="10">
    <source>
        <dbReference type="EMBL" id="QFR37096.1"/>
    </source>
</evidence>
<dbReference type="SUPFAM" id="SSF103473">
    <property type="entry name" value="MFS general substrate transporter"/>
    <property type="match status" value="1"/>
</dbReference>
<dbReference type="NCBIfam" id="TIGR00879">
    <property type="entry name" value="SP"/>
    <property type="match status" value="1"/>
</dbReference>
<feature type="transmembrane region" description="Helical" evidence="8">
    <location>
        <begin position="247"/>
        <end position="264"/>
    </location>
</feature>
<feature type="transmembrane region" description="Helical" evidence="8">
    <location>
        <begin position="73"/>
        <end position="102"/>
    </location>
</feature>
<feature type="transmembrane region" description="Helical" evidence="8">
    <location>
        <begin position="211"/>
        <end position="235"/>
    </location>
</feature>
<dbReference type="InterPro" id="IPR036259">
    <property type="entry name" value="MFS_trans_sf"/>
</dbReference>
<proteinExistence type="inferred from homology"/>
<evidence type="ECO:0000256" key="3">
    <source>
        <dbReference type="ARBA" id="ARBA00022448"/>
    </source>
</evidence>
<feature type="transmembrane region" description="Helical" evidence="8">
    <location>
        <begin position="505"/>
        <end position="521"/>
    </location>
</feature>
<reference evidence="10" key="1">
    <citation type="journal article" date="2019" name="Front. Microbiol.">
        <title>An Overview of Genes From Cyberlindnera americana, a Symbiont Yeast Isolated From the Gut of the Bark Beetle Dendroctonus rhizophagus (Curculionidae: Scolytinae), Involved in the Detoxification Process Using Genome and Transcriptome Data.</title>
        <authorList>
            <person name="Soto-Robles L.V."/>
            <person name="Torres-Banda V."/>
            <person name="Rivera-Orduna F.N."/>
            <person name="Curiel-Quesada E."/>
            <person name="Hidalgo-Lara M.E."/>
            <person name="Zuniga G."/>
        </authorList>
    </citation>
    <scope>NUCLEOTIDE SEQUENCE</scope>
    <source>
        <strain evidence="10">ChDrAdgY46</strain>
    </source>
</reference>
<dbReference type="FunFam" id="1.20.1250.20:FF:000078">
    <property type="entry name" value="MFS maltose transporter, putative"/>
    <property type="match status" value="1"/>
</dbReference>
<evidence type="ECO:0000256" key="4">
    <source>
        <dbReference type="ARBA" id="ARBA00022692"/>
    </source>
</evidence>
<dbReference type="InterPro" id="IPR003663">
    <property type="entry name" value="Sugar/inositol_transpt"/>
</dbReference>
<keyword evidence="6 8" id="KW-0472">Membrane</keyword>
<evidence type="ECO:0000256" key="2">
    <source>
        <dbReference type="ARBA" id="ARBA00010992"/>
    </source>
</evidence>
<evidence type="ECO:0000259" key="9">
    <source>
        <dbReference type="PROSITE" id="PS50850"/>
    </source>
</evidence>
<dbReference type="Gene3D" id="1.20.1250.20">
    <property type="entry name" value="MFS general substrate transporter like domains"/>
    <property type="match status" value="1"/>
</dbReference>
<feature type="transmembrane region" description="Helical" evidence="8">
    <location>
        <begin position="154"/>
        <end position="172"/>
    </location>
</feature>
<feature type="domain" description="Major facilitator superfamily (MFS) profile" evidence="9">
    <location>
        <begin position="75"/>
        <end position="527"/>
    </location>
</feature>
<evidence type="ECO:0000256" key="7">
    <source>
        <dbReference type="RuleBase" id="RU003346"/>
    </source>
</evidence>
<gene>
    <name evidence="10" type="ORF">g2240</name>
</gene>
<evidence type="ECO:0000256" key="1">
    <source>
        <dbReference type="ARBA" id="ARBA00004141"/>
    </source>
</evidence>
<dbReference type="InterPro" id="IPR050360">
    <property type="entry name" value="MFS_Sugar_Transporters"/>
</dbReference>
<organism evidence="10">
    <name type="scientific">Cyberlindnera americana</name>
    <dbReference type="NCBI Taxonomy" id="36016"/>
    <lineage>
        <taxon>Eukaryota</taxon>
        <taxon>Fungi</taxon>
        <taxon>Dikarya</taxon>
        <taxon>Ascomycota</taxon>
        <taxon>Saccharomycotina</taxon>
        <taxon>Saccharomycetes</taxon>
        <taxon>Phaffomycetales</taxon>
        <taxon>Phaffomycetaceae</taxon>
        <taxon>Cyberlindnera</taxon>
    </lineage>
</organism>
<dbReference type="Pfam" id="PF00083">
    <property type="entry name" value="Sugar_tr"/>
    <property type="match status" value="1"/>
</dbReference>
<dbReference type="GO" id="GO:0005351">
    <property type="term" value="F:carbohydrate:proton symporter activity"/>
    <property type="evidence" value="ECO:0007669"/>
    <property type="project" value="TreeGrafter"/>
</dbReference>
<evidence type="ECO:0000256" key="8">
    <source>
        <dbReference type="SAM" id="Phobius"/>
    </source>
</evidence>
<feature type="transmembrane region" description="Helical" evidence="8">
    <location>
        <begin position="379"/>
        <end position="396"/>
    </location>
</feature>
<dbReference type="GO" id="GO:0016020">
    <property type="term" value="C:membrane"/>
    <property type="evidence" value="ECO:0007669"/>
    <property type="project" value="UniProtKB-SubCell"/>
</dbReference>
<dbReference type="InterPro" id="IPR005828">
    <property type="entry name" value="MFS_sugar_transport-like"/>
</dbReference>
<comment type="similarity">
    <text evidence="2 7">Belongs to the major facilitator superfamily. Sugar transporter (TC 2.A.1.1) family.</text>
</comment>
<feature type="transmembrane region" description="Helical" evidence="8">
    <location>
        <begin position="435"/>
        <end position="459"/>
    </location>
</feature>
<dbReference type="PROSITE" id="PS50850">
    <property type="entry name" value="MFS"/>
    <property type="match status" value="1"/>
</dbReference>
<feature type="transmembrane region" description="Helical" evidence="8">
    <location>
        <begin position="178"/>
        <end position="199"/>
    </location>
</feature>
<protein>
    <submittedName>
        <fullName evidence="10">MFS transporter</fullName>
    </submittedName>
</protein>
<evidence type="ECO:0000256" key="5">
    <source>
        <dbReference type="ARBA" id="ARBA00022989"/>
    </source>
</evidence>